<dbReference type="EMBL" id="CAJNOW010018536">
    <property type="protein sequence ID" value="CAF1666260.1"/>
    <property type="molecule type" value="Genomic_DNA"/>
</dbReference>
<proteinExistence type="predicted"/>
<keyword evidence="1" id="KW-1133">Transmembrane helix</keyword>
<sequence length="120" mass="12469">MLLPRHRCHQAGSVIVGGLLAAIVMISFLLLILSDLHVFKFDCYLATESTTTQTTDVPNVIDTGTNIVTAFTNTPTAITSATIATTDTITASATTAIATSTAMNTTSTASTSTTKINPCT</sequence>
<reference evidence="2" key="1">
    <citation type="submission" date="2021-02" db="EMBL/GenBank/DDBJ databases">
        <authorList>
            <person name="Nowell W R."/>
        </authorList>
    </citation>
    <scope>NUCLEOTIDE SEQUENCE</scope>
</reference>
<organism evidence="2 3">
    <name type="scientific">Rotaria magnacalcarata</name>
    <dbReference type="NCBI Taxonomy" id="392030"/>
    <lineage>
        <taxon>Eukaryota</taxon>
        <taxon>Metazoa</taxon>
        <taxon>Spiralia</taxon>
        <taxon>Gnathifera</taxon>
        <taxon>Rotifera</taxon>
        <taxon>Eurotatoria</taxon>
        <taxon>Bdelloidea</taxon>
        <taxon>Philodinida</taxon>
        <taxon>Philodinidae</taxon>
        <taxon>Rotaria</taxon>
    </lineage>
</organism>
<protein>
    <submittedName>
        <fullName evidence="2">Uncharacterized protein</fullName>
    </submittedName>
</protein>
<dbReference type="Proteomes" id="UP000663834">
    <property type="component" value="Unassembled WGS sequence"/>
</dbReference>
<dbReference type="AlphaFoldDB" id="A0A816FUG1"/>
<evidence type="ECO:0000313" key="3">
    <source>
        <dbReference type="Proteomes" id="UP000663834"/>
    </source>
</evidence>
<evidence type="ECO:0000256" key="1">
    <source>
        <dbReference type="SAM" id="Phobius"/>
    </source>
</evidence>
<comment type="caution">
    <text evidence="2">The sequence shown here is derived from an EMBL/GenBank/DDBJ whole genome shotgun (WGS) entry which is preliminary data.</text>
</comment>
<name>A0A816FUG1_9BILA</name>
<gene>
    <name evidence="2" type="ORF">KQP761_LOCUS33183</name>
</gene>
<feature type="transmembrane region" description="Helical" evidence="1">
    <location>
        <begin position="12"/>
        <end position="33"/>
    </location>
</feature>
<accession>A0A816FUG1</accession>
<keyword evidence="1" id="KW-0472">Membrane</keyword>
<evidence type="ECO:0000313" key="2">
    <source>
        <dbReference type="EMBL" id="CAF1666260.1"/>
    </source>
</evidence>
<keyword evidence="1" id="KW-0812">Transmembrane</keyword>